<evidence type="ECO:0000259" key="11">
    <source>
        <dbReference type="Pfam" id="PF03639"/>
    </source>
</evidence>
<keyword evidence="10" id="KW-1133">Transmembrane helix</keyword>
<dbReference type="GO" id="GO:0000272">
    <property type="term" value="P:polysaccharide catabolic process"/>
    <property type="evidence" value="ECO:0007669"/>
    <property type="project" value="UniProtKB-KW"/>
</dbReference>
<dbReference type="GO" id="GO:0052861">
    <property type="term" value="F:endo-1,3(4)-beta-glucanase activity"/>
    <property type="evidence" value="ECO:0007669"/>
    <property type="project" value="InterPro"/>
</dbReference>
<keyword evidence="4" id="KW-0378">Hydrolase</keyword>
<proteinExistence type="inferred from homology"/>
<gene>
    <name evidence="13" type="ORF">PAUS00366_LOCUS16943</name>
</gene>
<dbReference type="EMBL" id="HBIX01024502">
    <property type="protein sequence ID" value="CAE0724187.1"/>
    <property type="molecule type" value="Transcribed_RNA"/>
</dbReference>
<evidence type="ECO:0000256" key="4">
    <source>
        <dbReference type="ARBA" id="ARBA00022801"/>
    </source>
</evidence>
<dbReference type="Pfam" id="PF17652">
    <property type="entry name" value="Glyco_hydro81C"/>
    <property type="match status" value="1"/>
</dbReference>
<feature type="region of interest" description="Disordered" evidence="9">
    <location>
        <begin position="113"/>
        <end position="140"/>
    </location>
</feature>
<dbReference type="GO" id="GO:0042973">
    <property type="term" value="F:glucan endo-1,3-beta-D-glucosidase activity"/>
    <property type="evidence" value="ECO:0007669"/>
    <property type="project" value="UniProtKB-EC"/>
</dbReference>
<feature type="transmembrane region" description="Helical" evidence="10">
    <location>
        <begin position="88"/>
        <end position="108"/>
    </location>
</feature>
<dbReference type="GO" id="GO:0071555">
    <property type="term" value="P:cell wall organization"/>
    <property type="evidence" value="ECO:0007669"/>
    <property type="project" value="UniProtKB-KW"/>
</dbReference>
<evidence type="ECO:0000256" key="3">
    <source>
        <dbReference type="ARBA" id="ARBA00012780"/>
    </source>
</evidence>
<keyword evidence="7" id="KW-0961">Cell wall biogenesis/degradation</keyword>
<reference evidence="13" key="1">
    <citation type="submission" date="2021-01" db="EMBL/GenBank/DDBJ databases">
        <authorList>
            <person name="Corre E."/>
            <person name="Pelletier E."/>
            <person name="Niang G."/>
            <person name="Scheremetjew M."/>
            <person name="Finn R."/>
            <person name="Kale V."/>
            <person name="Holt S."/>
            <person name="Cochrane G."/>
            <person name="Meng A."/>
            <person name="Brown T."/>
            <person name="Cohen L."/>
        </authorList>
    </citation>
    <scope>NUCLEOTIDE SEQUENCE</scope>
    <source>
        <strain evidence="13">10249 10 AB</strain>
    </source>
</reference>
<feature type="domain" description="Glycosyl hydrolase family 81 N-terminal" evidence="11">
    <location>
        <begin position="198"/>
        <end position="330"/>
    </location>
</feature>
<evidence type="ECO:0000259" key="12">
    <source>
        <dbReference type="Pfam" id="PF17652"/>
    </source>
</evidence>
<dbReference type="AlphaFoldDB" id="A0A7S4AS41"/>
<dbReference type="InterPro" id="IPR005200">
    <property type="entry name" value="Endo-beta-glucanase"/>
</dbReference>
<organism evidence="13">
    <name type="scientific">Pseudo-nitzschia australis</name>
    <dbReference type="NCBI Taxonomy" id="44445"/>
    <lineage>
        <taxon>Eukaryota</taxon>
        <taxon>Sar</taxon>
        <taxon>Stramenopiles</taxon>
        <taxon>Ochrophyta</taxon>
        <taxon>Bacillariophyta</taxon>
        <taxon>Bacillariophyceae</taxon>
        <taxon>Bacillariophycidae</taxon>
        <taxon>Bacillariales</taxon>
        <taxon>Bacillariaceae</taxon>
        <taxon>Pseudo-nitzschia</taxon>
    </lineage>
</organism>
<evidence type="ECO:0000256" key="2">
    <source>
        <dbReference type="ARBA" id="ARBA00010730"/>
    </source>
</evidence>
<keyword evidence="8" id="KW-0624">Polysaccharide degradation</keyword>
<evidence type="ECO:0000313" key="13">
    <source>
        <dbReference type="EMBL" id="CAE0724187.1"/>
    </source>
</evidence>
<dbReference type="EC" id="3.2.1.39" evidence="3"/>
<keyword evidence="10" id="KW-0472">Membrane</keyword>
<dbReference type="InterPro" id="IPR040451">
    <property type="entry name" value="GH81_N"/>
</dbReference>
<evidence type="ECO:0000256" key="10">
    <source>
        <dbReference type="SAM" id="Phobius"/>
    </source>
</evidence>
<keyword evidence="5" id="KW-0119">Carbohydrate metabolism</keyword>
<dbReference type="PANTHER" id="PTHR31983:SF0">
    <property type="entry name" value="GLUCAN ENDO-1,3-BETA-D-GLUCOSIDASE 2"/>
    <property type="match status" value="1"/>
</dbReference>
<evidence type="ECO:0000256" key="6">
    <source>
        <dbReference type="ARBA" id="ARBA00023295"/>
    </source>
</evidence>
<dbReference type="Gene3D" id="2.70.98.30">
    <property type="entry name" value="Golgi alpha-mannosidase II, domain 4"/>
    <property type="match status" value="1"/>
</dbReference>
<evidence type="ECO:0000256" key="9">
    <source>
        <dbReference type="SAM" id="MobiDB-lite"/>
    </source>
</evidence>
<accession>A0A7S4AS41</accession>
<sequence>MQRIMGVYAKLTNEPTLGELSSRSFSGKAFEGDALSSENFEEAQQGIALTLNYSIEEGLEDHSLQKNKKSPGWFHCSRSSANPRKRKILVAVLIGVLLVLSICATALANFKGRPSSMSTADEIEDNEVSSRSQSRGEGGEVASFSFVQPQSKYIFANDDVVIPPFSTLDPVEDLDIYDYDRPLSSSPSARLDPLINRQNKRVIPTNAWYQNMLRLGADEEPTKHHRVYTVPYVLDAAGDFAGIRIHATRPEATATQVRMATDEPYALTLGAMTDISGDFPVSKLDKGYSVHEATNLGLTLHWDSYMKTTLVRGSPYVTMIYNMIDPAVTEGILPTMHWRLDTSELPIVDGNRTVDCESEPVFTVERDLELAFLNSGQRWLVFFSRPVQLKCKNTRGSPTIFQVLKGQDQSDDSKLVIRGALVVSNFSPADEVEVFSEMYANQLRASADVYPGQSTTVTHSFNEENSSAKITFHWDPHSMRTANGYIVDQKLMISGSTDKKMIMFALPHHQEILVGNILPTLCTFSLLGPVCLVEGNVWEMYEGLPAVDYQAARHPHPKYLPVLAQALVEDIRYQIPSNFLSGAGDTYFSGKTIAKLARILLIAEEVKDLCESASAGGSNSEHVEACDGLELPGDEDVEDALNQLREAVTVWVKTNSETPFVYDNAWGGLISCGCLYQGGKCTNQVPDCPAFTDQGLNFGNGFYNDHHFHYGYHIYAAAVLAHFDSSWAIDHYEDVTLLVRDYANPSEEDKSFPVFRNKDWYRGHSWASGLTEPMFGNIMNQESSSEAIMAYEAVALFGKTMTAIFQDAGDLDKASVAKMMHKIGLTLTATEIRSTQRYWQIQQNVDSSEKTFPELYTTSVVGILWETFAEFTTWFGNAPYLIYGIQLLPLTPISEARDKIQWAKEIYQPLTESCNGACVSEGWSIQVNAILATIGGVQEAIEGILRVPSTAYKHAGGNGHSKSNSLWYVSTRPTIDNPSFTSEEKFEVIFDQIGEEHEILDNYNDVNISEDIAVELSCFNPMKCSNEVLDSDAEGYSCRQRIIYLMNVLGKSELDGCRQVAVNEYPAECGLCGPSTL</sequence>
<evidence type="ECO:0000256" key="1">
    <source>
        <dbReference type="ARBA" id="ARBA00000382"/>
    </source>
</evidence>
<dbReference type="PROSITE" id="PS52008">
    <property type="entry name" value="GH81"/>
    <property type="match status" value="1"/>
</dbReference>
<comment type="catalytic activity">
    <reaction evidence="1">
        <text>Hydrolysis of (1-&gt;3)-beta-D-glucosidic linkages in (1-&gt;3)-beta-D-glucans.</text>
        <dbReference type="EC" id="3.2.1.39"/>
    </reaction>
</comment>
<comment type="similarity">
    <text evidence="2">Belongs to the glycosyl hydrolase 81 family.</text>
</comment>
<evidence type="ECO:0000256" key="5">
    <source>
        <dbReference type="ARBA" id="ARBA00023277"/>
    </source>
</evidence>
<dbReference type="InterPro" id="IPR040720">
    <property type="entry name" value="GH81_C"/>
</dbReference>
<feature type="domain" description="Glycosyl hydrolase family 81 C-terminal" evidence="12">
    <location>
        <begin position="561"/>
        <end position="942"/>
    </location>
</feature>
<protein>
    <recommendedName>
        <fullName evidence="3">glucan endo-1,3-beta-D-glucosidase</fullName>
        <ecNumber evidence="3">3.2.1.39</ecNumber>
    </recommendedName>
</protein>
<dbReference type="PANTHER" id="PTHR31983">
    <property type="entry name" value="ENDO-1,3(4)-BETA-GLUCANASE 1"/>
    <property type="match status" value="1"/>
</dbReference>
<keyword evidence="10" id="KW-0812">Transmembrane</keyword>
<evidence type="ECO:0000256" key="8">
    <source>
        <dbReference type="ARBA" id="ARBA00023326"/>
    </source>
</evidence>
<keyword evidence="6" id="KW-0326">Glycosidase</keyword>
<evidence type="ECO:0000256" key="7">
    <source>
        <dbReference type="ARBA" id="ARBA00023316"/>
    </source>
</evidence>
<name>A0A7S4AS41_9STRA</name>
<dbReference type="Pfam" id="PF03639">
    <property type="entry name" value="Glyco_hydro_81"/>
    <property type="match status" value="1"/>
</dbReference>